<organism evidence="1">
    <name type="scientific">Siphoviridae sp. ctKcB20</name>
    <dbReference type="NCBI Taxonomy" id="2827568"/>
    <lineage>
        <taxon>Viruses</taxon>
        <taxon>Duplodnaviria</taxon>
        <taxon>Heunggongvirae</taxon>
        <taxon>Uroviricota</taxon>
        <taxon>Caudoviricetes</taxon>
    </lineage>
</organism>
<reference evidence="1" key="1">
    <citation type="journal article" date="2021" name="Proc. Natl. Acad. Sci. U.S.A.">
        <title>A Catalog of Tens of Thousands of Viruses from Human Metagenomes Reveals Hidden Associations with Chronic Diseases.</title>
        <authorList>
            <person name="Tisza M.J."/>
            <person name="Buck C.B."/>
        </authorList>
    </citation>
    <scope>NUCLEOTIDE SEQUENCE</scope>
    <source>
        <strain evidence="1">CtKcB20</strain>
    </source>
</reference>
<evidence type="ECO:0000313" key="1">
    <source>
        <dbReference type="EMBL" id="DAD70762.1"/>
    </source>
</evidence>
<sequence length="105" mass="12398">MDCPYCKVGAYMDFCKCTKQEGEPICPHVYRCTKLQIWKQLDGMLNCPMRQNQGNVKMARHGYLYVQVGDQLIKVENPYDYIPDNVHLRKYKGTYKVVKEKENKE</sequence>
<name>A0A8S5LLI3_9CAUD</name>
<proteinExistence type="predicted"/>
<protein>
    <submittedName>
        <fullName evidence="1">Uncharacterized protein</fullName>
    </submittedName>
</protein>
<accession>A0A8S5LLI3</accession>
<dbReference type="EMBL" id="BK015870">
    <property type="protein sequence ID" value="DAD70762.1"/>
    <property type="molecule type" value="Genomic_DNA"/>
</dbReference>